<gene>
    <name evidence="2" type="ORF">ACFSQ0_06905</name>
</gene>
<sequence>MKKLIFCIVFVMFSASLVWSQDNSEEKKIESLKVAFITEELNLNSQEAEKFWPIYRKYEAKNDKLYDEKWCAVKNGLDLIDEIDEATASALLDEYIDLKMQSAQLKEDFVNELKGVIPSKKILHLKKAERDFHRDLLKKLKNK</sequence>
<dbReference type="Pfam" id="PF12869">
    <property type="entry name" value="tRNA_anti-like"/>
    <property type="match status" value="1"/>
</dbReference>
<protein>
    <recommendedName>
        <fullName evidence="4">Sensor of ECF-type sigma factor</fullName>
    </recommendedName>
</protein>
<dbReference type="RefSeq" id="WP_379046077.1">
    <property type="nucleotide sequence ID" value="NZ_JBHULZ010000026.1"/>
</dbReference>
<feature type="chain" id="PRO_5045576643" description="Sensor of ECF-type sigma factor" evidence="1">
    <location>
        <begin position="21"/>
        <end position="143"/>
    </location>
</feature>
<feature type="signal peptide" evidence="1">
    <location>
        <begin position="1"/>
        <end position="20"/>
    </location>
</feature>
<keyword evidence="1" id="KW-0732">Signal</keyword>
<organism evidence="2 3">
    <name type="scientific">Mesonia sediminis</name>
    <dbReference type="NCBI Taxonomy" id="1703946"/>
    <lineage>
        <taxon>Bacteria</taxon>
        <taxon>Pseudomonadati</taxon>
        <taxon>Bacteroidota</taxon>
        <taxon>Flavobacteriia</taxon>
        <taxon>Flavobacteriales</taxon>
        <taxon>Flavobacteriaceae</taxon>
        <taxon>Mesonia</taxon>
    </lineage>
</organism>
<name>A0ABW5SG80_9FLAO</name>
<evidence type="ECO:0000313" key="2">
    <source>
        <dbReference type="EMBL" id="MFD2697717.1"/>
    </source>
</evidence>
<reference evidence="3" key="1">
    <citation type="journal article" date="2019" name="Int. J. Syst. Evol. Microbiol.">
        <title>The Global Catalogue of Microorganisms (GCM) 10K type strain sequencing project: providing services to taxonomists for standard genome sequencing and annotation.</title>
        <authorList>
            <consortium name="The Broad Institute Genomics Platform"/>
            <consortium name="The Broad Institute Genome Sequencing Center for Infectious Disease"/>
            <person name="Wu L."/>
            <person name="Ma J."/>
        </authorList>
    </citation>
    <scope>NUCLEOTIDE SEQUENCE [LARGE SCALE GENOMIC DNA]</scope>
    <source>
        <strain evidence="3">KCTC 42255</strain>
    </source>
</reference>
<dbReference type="Proteomes" id="UP001597357">
    <property type="component" value="Unassembled WGS sequence"/>
</dbReference>
<accession>A0ABW5SG80</accession>
<keyword evidence="3" id="KW-1185">Reference proteome</keyword>
<evidence type="ECO:0000313" key="3">
    <source>
        <dbReference type="Proteomes" id="UP001597357"/>
    </source>
</evidence>
<comment type="caution">
    <text evidence="2">The sequence shown here is derived from an EMBL/GenBank/DDBJ whole genome shotgun (WGS) entry which is preliminary data.</text>
</comment>
<proteinExistence type="predicted"/>
<evidence type="ECO:0000256" key="1">
    <source>
        <dbReference type="SAM" id="SignalP"/>
    </source>
</evidence>
<dbReference type="InterPro" id="IPR024422">
    <property type="entry name" value="Protein_unknown_function_OB"/>
</dbReference>
<evidence type="ECO:0008006" key="4">
    <source>
        <dbReference type="Google" id="ProtNLM"/>
    </source>
</evidence>
<dbReference type="EMBL" id="JBHULZ010000026">
    <property type="protein sequence ID" value="MFD2697717.1"/>
    <property type="molecule type" value="Genomic_DNA"/>
</dbReference>